<dbReference type="Pfam" id="PF01549">
    <property type="entry name" value="ShK"/>
    <property type="match status" value="2"/>
</dbReference>
<dbReference type="PANTHER" id="PTHR46219">
    <property type="entry name" value="PROTEIN CBG11138"/>
    <property type="match status" value="1"/>
</dbReference>
<evidence type="ECO:0000256" key="3">
    <source>
        <dbReference type="PROSITE-ProRule" id="PRU01005"/>
    </source>
</evidence>
<keyword evidence="2" id="KW-1015">Disulfide bond</keyword>
<feature type="signal peptide" evidence="4">
    <location>
        <begin position="1"/>
        <end position="19"/>
    </location>
</feature>
<evidence type="ECO:0000256" key="4">
    <source>
        <dbReference type="SAM" id="SignalP"/>
    </source>
</evidence>
<accession>A0A914YCZ7</accession>
<evidence type="ECO:0000256" key="1">
    <source>
        <dbReference type="ARBA" id="ARBA00022729"/>
    </source>
</evidence>
<protein>
    <submittedName>
        <fullName evidence="7">ShKT domain-containing protein</fullName>
    </submittedName>
</protein>
<comment type="caution">
    <text evidence="3">Lacks conserved residue(s) required for the propagation of feature annotation.</text>
</comment>
<keyword evidence="6" id="KW-1185">Reference proteome</keyword>
<feature type="domain" description="ShKT" evidence="5">
    <location>
        <begin position="122"/>
        <end position="161"/>
    </location>
</feature>
<dbReference type="InterPro" id="IPR003582">
    <property type="entry name" value="ShKT_dom"/>
</dbReference>
<evidence type="ECO:0000256" key="2">
    <source>
        <dbReference type="ARBA" id="ARBA00023157"/>
    </source>
</evidence>
<dbReference type="WBParaSite" id="PSU_v2.g1717.t1">
    <property type="protein sequence ID" value="PSU_v2.g1717.t1"/>
    <property type="gene ID" value="PSU_v2.g1717"/>
</dbReference>
<dbReference type="PANTHER" id="PTHR46219:SF5">
    <property type="entry name" value="SHKT DOMAIN-CONTAINING PROTEIN"/>
    <property type="match status" value="1"/>
</dbReference>
<dbReference type="FunFam" id="1.10.10.1940:FF:000002">
    <property type="entry name" value="PHAryngeal gland Toxin-related"/>
    <property type="match status" value="2"/>
</dbReference>
<evidence type="ECO:0000313" key="7">
    <source>
        <dbReference type="WBParaSite" id="PSU_v2.g1717.t1"/>
    </source>
</evidence>
<evidence type="ECO:0000313" key="6">
    <source>
        <dbReference type="Proteomes" id="UP000887577"/>
    </source>
</evidence>
<dbReference type="AlphaFoldDB" id="A0A914YCZ7"/>
<proteinExistence type="predicted"/>
<feature type="chain" id="PRO_5037434186" evidence="4">
    <location>
        <begin position="20"/>
        <end position="164"/>
    </location>
</feature>
<dbReference type="Gene3D" id="1.10.10.1940">
    <property type="match status" value="2"/>
</dbReference>
<dbReference type="Proteomes" id="UP000887577">
    <property type="component" value="Unplaced"/>
</dbReference>
<evidence type="ECO:0000259" key="5">
    <source>
        <dbReference type="PROSITE" id="PS51670"/>
    </source>
</evidence>
<organism evidence="6 7">
    <name type="scientific">Panagrolaimus superbus</name>
    <dbReference type="NCBI Taxonomy" id="310955"/>
    <lineage>
        <taxon>Eukaryota</taxon>
        <taxon>Metazoa</taxon>
        <taxon>Ecdysozoa</taxon>
        <taxon>Nematoda</taxon>
        <taxon>Chromadorea</taxon>
        <taxon>Rhabditida</taxon>
        <taxon>Tylenchina</taxon>
        <taxon>Panagrolaimomorpha</taxon>
        <taxon>Panagrolaimoidea</taxon>
        <taxon>Panagrolaimidae</taxon>
        <taxon>Panagrolaimus</taxon>
    </lineage>
</organism>
<keyword evidence="1 4" id="KW-0732">Signal</keyword>
<dbReference type="PROSITE" id="PS51670">
    <property type="entry name" value="SHKT"/>
    <property type="match status" value="2"/>
</dbReference>
<reference evidence="7" key="1">
    <citation type="submission" date="2022-11" db="UniProtKB">
        <authorList>
            <consortium name="WormBaseParasite"/>
        </authorList>
    </citation>
    <scope>IDENTIFICATION</scope>
</reference>
<feature type="domain" description="ShKT" evidence="5">
    <location>
        <begin position="71"/>
        <end position="110"/>
    </location>
</feature>
<sequence>MYIFCIFILITACFDNACPTGYDCNTSSQLCFPTGCIGVCFDNECPTGYTCNTATQLCCSSTATTASTTTCRDLIGPRGYSDCPSRASLCNSTVYYDIMTQQCPRTCNRCTTTGLSTVSTTCVDLSRANGTSDCPQLAYLCNNTAYSTLMTQQCPRTCGRCTSG</sequence>
<name>A0A914YCZ7_9BILA</name>
<dbReference type="SMART" id="SM00254">
    <property type="entry name" value="ShKT"/>
    <property type="match status" value="2"/>
</dbReference>